<keyword evidence="1" id="KW-0418">Kinase</keyword>
<reference evidence="3 4" key="1">
    <citation type="submission" date="2024-06" db="EMBL/GenBank/DDBJ databases">
        <title>The Natural Products Discovery Center: Release of the First 8490 Sequenced Strains for Exploring Actinobacteria Biosynthetic Diversity.</title>
        <authorList>
            <person name="Kalkreuter E."/>
            <person name="Kautsar S.A."/>
            <person name="Yang D."/>
            <person name="Bader C.D."/>
            <person name="Teijaro C.N."/>
            <person name="Fluegel L."/>
            <person name="Davis C.M."/>
            <person name="Simpson J.R."/>
            <person name="Lauterbach L."/>
            <person name="Steele A.D."/>
            <person name="Gui C."/>
            <person name="Meng S."/>
            <person name="Li G."/>
            <person name="Viehrig K."/>
            <person name="Ye F."/>
            <person name="Su P."/>
            <person name="Kiefer A.F."/>
            <person name="Nichols A."/>
            <person name="Cepeda A.J."/>
            <person name="Yan W."/>
            <person name="Fan B."/>
            <person name="Jiang Y."/>
            <person name="Adhikari A."/>
            <person name="Zheng C.-J."/>
            <person name="Schuster L."/>
            <person name="Cowan T.M."/>
            <person name="Smanski M.J."/>
            <person name="Chevrette M.G."/>
            <person name="De Carvalho L.P.S."/>
            <person name="Shen B."/>
        </authorList>
    </citation>
    <scope>NUCLEOTIDE SEQUENCE [LARGE SCALE GENOMIC DNA]</scope>
    <source>
        <strain evidence="3 4">NPDC000837</strain>
    </source>
</reference>
<gene>
    <name evidence="3" type="ORF">ABT276_35120</name>
</gene>
<name>A0ABV1V5X1_9ACTN</name>
<comment type="caution">
    <text evidence="3">The sequence shown here is derived from an EMBL/GenBank/DDBJ whole genome shotgun (WGS) entry which is preliminary data.</text>
</comment>
<dbReference type="Pfam" id="PF13581">
    <property type="entry name" value="HATPase_c_2"/>
    <property type="match status" value="1"/>
</dbReference>
<protein>
    <submittedName>
        <fullName evidence="3">ATP-binding protein</fullName>
    </submittedName>
</protein>
<dbReference type="InterPro" id="IPR050267">
    <property type="entry name" value="Anti-sigma-factor_SerPK"/>
</dbReference>
<dbReference type="Gene3D" id="3.30.565.10">
    <property type="entry name" value="Histidine kinase-like ATPase, C-terminal domain"/>
    <property type="match status" value="1"/>
</dbReference>
<evidence type="ECO:0000256" key="1">
    <source>
        <dbReference type="ARBA" id="ARBA00022527"/>
    </source>
</evidence>
<feature type="domain" description="Histidine kinase/HSP90-like ATPase" evidence="2">
    <location>
        <begin position="20"/>
        <end position="121"/>
    </location>
</feature>
<keyword evidence="3" id="KW-0547">Nucleotide-binding</keyword>
<dbReference type="CDD" id="cd16936">
    <property type="entry name" value="HATPase_RsbW-like"/>
    <property type="match status" value="1"/>
</dbReference>
<dbReference type="EMBL" id="JBEPBX010000060">
    <property type="protein sequence ID" value="MER6618438.1"/>
    <property type="molecule type" value="Genomic_DNA"/>
</dbReference>
<dbReference type="PANTHER" id="PTHR35526:SF3">
    <property type="entry name" value="ANTI-SIGMA-F FACTOR RSBW"/>
    <property type="match status" value="1"/>
</dbReference>
<keyword evidence="1" id="KW-0723">Serine/threonine-protein kinase</keyword>
<accession>A0ABV1V5X1</accession>
<dbReference type="RefSeq" id="WP_351979271.1">
    <property type="nucleotide sequence ID" value="NZ_JBEPBX010000060.1"/>
</dbReference>
<evidence type="ECO:0000313" key="3">
    <source>
        <dbReference type="EMBL" id="MER6618438.1"/>
    </source>
</evidence>
<evidence type="ECO:0000259" key="2">
    <source>
        <dbReference type="Pfam" id="PF13581"/>
    </source>
</evidence>
<organism evidence="3 4">
    <name type="scientific">Streptomyces xantholiticus</name>
    <dbReference type="NCBI Taxonomy" id="68285"/>
    <lineage>
        <taxon>Bacteria</taxon>
        <taxon>Bacillati</taxon>
        <taxon>Actinomycetota</taxon>
        <taxon>Actinomycetes</taxon>
        <taxon>Kitasatosporales</taxon>
        <taxon>Streptomycetaceae</taxon>
        <taxon>Streptomyces</taxon>
    </lineage>
</organism>
<dbReference type="InterPro" id="IPR003594">
    <property type="entry name" value="HATPase_dom"/>
</dbReference>
<sequence length="223" mass="24395">MRALRTAECVRRKPVELPFLAEPREVAGLRRIMRLHLETWGLHEVVETAKLCLSELVSNVIKHVGSGTPTRLMLSMRGTRLRIEVQDPDARALPTLLAPDWEAEGGRGVALLDSIADSWGVVLRENCKITWCELATSAESPHGHVTNPGVVRADALLGLYGTVTRQPPPAANRLCVAVAEEAAVDVIADLLLWLRAHGRDVDDALDRALIHCDAELNAKGTFI</sequence>
<dbReference type="GO" id="GO:0005524">
    <property type="term" value="F:ATP binding"/>
    <property type="evidence" value="ECO:0007669"/>
    <property type="project" value="UniProtKB-KW"/>
</dbReference>
<dbReference type="Proteomes" id="UP001445472">
    <property type="component" value="Unassembled WGS sequence"/>
</dbReference>
<proteinExistence type="predicted"/>
<evidence type="ECO:0000313" key="4">
    <source>
        <dbReference type="Proteomes" id="UP001445472"/>
    </source>
</evidence>
<keyword evidence="3" id="KW-0067">ATP-binding</keyword>
<dbReference type="SUPFAM" id="SSF55874">
    <property type="entry name" value="ATPase domain of HSP90 chaperone/DNA topoisomerase II/histidine kinase"/>
    <property type="match status" value="1"/>
</dbReference>
<dbReference type="PANTHER" id="PTHR35526">
    <property type="entry name" value="ANTI-SIGMA-F FACTOR RSBW-RELATED"/>
    <property type="match status" value="1"/>
</dbReference>
<keyword evidence="4" id="KW-1185">Reference proteome</keyword>
<dbReference type="InterPro" id="IPR036890">
    <property type="entry name" value="HATPase_C_sf"/>
</dbReference>
<keyword evidence="1" id="KW-0808">Transferase</keyword>